<accession>A0A2H4UTT1</accession>
<dbReference type="Pfam" id="PF02498">
    <property type="entry name" value="Bro-N"/>
    <property type="match status" value="1"/>
</dbReference>
<gene>
    <name evidence="2" type="ORF">BMW23_0216</name>
</gene>
<dbReference type="PROSITE" id="PS51750">
    <property type="entry name" value="BRO_N"/>
    <property type="match status" value="1"/>
</dbReference>
<proteinExistence type="predicted"/>
<organism evidence="2">
    <name type="scientific">Bodo saltans virus</name>
    <dbReference type="NCBI Taxonomy" id="2024608"/>
    <lineage>
        <taxon>Viruses</taxon>
        <taxon>Varidnaviria</taxon>
        <taxon>Bamfordvirae</taxon>
        <taxon>Nucleocytoviricota</taxon>
        <taxon>Megaviricetes</taxon>
        <taxon>Imitervirales</taxon>
        <taxon>Mimiviridae</taxon>
        <taxon>Klosneuvirinae</taxon>
        <taxon>Theiavirus</taxon>
        <taxon>Theiavirus salishense</taxon>
    </lineage>
</organism>
<dbReference type="Proteomes" id="UP000240325">
    <property type="component" value="Segment"/>
</dbReference>
<dbReference type="InterPro" id="IPR003497">
    <property type="entry name" value="BRO_N_domain"/>
</dbReference>
<evidence type="ECO:0000313" key="2">
    <source>
        <dbReference type="EMBL" id="ATZ80274.1"/>
    </source>
</evidence>
<evidence type="ECO:0000313" key="3">
    <source>
        <dbReference type="Proteomes" id="UP000240325"/>
    </source>
</evidence>
<name>A0A2H4UTT1_9VIRU</name>
<protein>
    <submittedName>
        <fullName evidence="2">Bro-N domain-containing antirepressor protein</fullName>
    </submittedName>
</protein>
<reference evidence="2" key="1">
    <citation type="journal article" date="2017" name="Elife">
        <title>The kinetoplastid-infecting Bodo saltans virus (BsV), a window into the most abundant giant viruses in the sea.</title>
        <authorList>
            <person name="Deeg C.M."/>
            <person name="Chow C.-E.T."/>
            <person name="Suttle C.A."/>
        </authorList>
    </citation>
    <scope>NUCLEOTIDE SEQUENCE</scope>
    <source>
        <strain evidence="2">NG1</strain>
    </source>
</reference>
<feature type="domain" description="Bro-N" evidence="1">
    <location>
        <begin position="1"/>
        <end position="107"/>
    </location>
</feature>
<keyword evidence="3" id="KW-1185">Reference proteome</keyword>
<dbReference type="EMBL" id="MF782455">
    <property type="protein sequence ID" value="ATZ80274.1"/>
    <property type="molecule type" value="Genomic_DNA"/>
</dbReference>
<evidence type="ECO:0000259" key="1">
    <source>
        <dbReference type="PROSITE" id="PS51750"/>
    </source>
</evidence>
<sequence>MKIIRFFKGSKIIPLKKDKITLNKILNLQEGVSETLTPCKITLNEILNLQGVNETFTPCKFNENELNTIFISEAGLYKLIFGSKKEEADEFQQFIFDELLPKLRKNGYYSLSDDIVKDTSASISYFDTCNISTFKNVPVIYIGAIGVYQEKLLYKFGYTSNIEEMLNKKYIMNNIIHYIKYDIKKSVLYNSING</sequence>